<name>A0A0B8QHE5_9VIBR</name>
<evidence type="ECO:0000313" key="1">
    <source>
        <dbReference type="EMBL" id="GAM77961.1"/>
    </source>
</evidence>
<gene>
    <name evidence="1" type="ORF">JCM19241_689</name>
</gene>
<organism evidence="1 2">
    <name type="scientific">Vibrio ishigakensis</name>
    <dbReference type="NCBI Taxonomy" id="1481914"/>
    <lineage>
        <taxon>Bacteria</taxon>
        <taxon>Pseudomonadati</taxon>
        <taxon>Pseudomonadota</taxon>
        <taxon>Gammaproteobacteria</taxon>
        <taxon>Vibrionales</taxon>
        <taxon>Vibrionaceae</taxon>
        <taxon>Vibrio</taxon>
    </lineage>
</organism>
<sequence>MINQGAEIKHTKLSENFTYEDYLKQYADTLIQPVFVVTAQERIHLVGDSTEFAPSEGETVVSLVKKVWSGEDRRGSR</sequence>
<dbReference type="EMBL" id="BBSC01000011">
    <property type="protein sequence ID" value="GAM77961.1"/>
    <property type="molecule type" value="Genomic_DNA"/>
</dbReference>
<dbReference type="STRING" id="1481914.JCM19241_689"/>
<reference evidence="1 2" key="1">
    <citation type="submission" date="2015-01" db="EMBL/GenBank/DDBJ databases">
        <title>Vibrio sp. C94 JCM 19241 whole genome shotgun sequence.</title>
        <authorList>
            <person name="Sawabe T."/>
            <person name="Meirelles P."/>
            <person name="Feng G."/>
            <person name="Sayaka M."/>
            <person name="Hattori M."/>
            <person name="Ohkuma M."/>
        </authorList>
    </citation>
    <scope>NUCLEOTIDE SEQUENCE [LARGE SCALE GENOMIC DNA]</scope>
    <source>
        <strain evidence="2">JCM 19241</strain>
    </source>
</reference>
<accession>A0A0B8QHE5</accession>
<comment type="caution">
    <text evidence="1">The sequence shown here is derived from an EMBL/GenBank/DDBJ whole genome shotgun (WGS) entry which is preliminary data.</text>
</comment>
<dbReference type="Proteomes" id="UP000031666">
    <property type="component" value="Unassembled WGS sequence"/>
</dbReference>
<protein>
    <submittedName>
        <fullName evidence="1">NhaP-type Na+/H+ and K+/H+ antiporters</fullName>
    </submittedName>
</protein>
<proteinExistence type="predicted"/>
<dbReference type="AlphaFoldDB" id="A0A0B8QHE5"/>
<evidence type="ECO:0000313" key="2">
    <source>
        <dbReference type="Proteomes" id="UP000031666"/>
    </source>
</evidence>
<reference evidence="1 2" key="2">
    <citation type="submission" date="2015-01" db="EMBL/GenBank/DDBJ databases">
        <authorList>
            <consortium name="NBRP consortium"/>
            <person name="Sawabe T."/>
            <person name="Meirelles P."/>
            <person name="Feng G."/>
            <person name="Sayaka M."/>
            <person name="Hattori M."/>
            <person name="Ohkuma M."/>
        </authorList>
    </citation>
    <scope>NUCLEOTIDE SEQUENCE [LARGE SCALE GENOMIC DNA]</scope>
    <source>
        <strain evidence="2">JCM 19241</strain>
    </source>
</reference>